<protein>
    <submittedName>
        <fullName evidence="1">Uncharacterized protein</fullName>
    </submittedName>
</protein>
<name>A0ACB6QML3_9PLEO</name>
<sequence length="424" mass="48140">MPNIELLPSQKGQFSESPIPYTGNPFLLCWFDILLFVKNAWSVIGVLHPWNHWPCGELDELCLYSLRNMICLAVHAFLIVFQSAFLISLPFLILFPLWMGILYIAAVMAVVLATYWILNGANGGENSLMSTVNLGDDALKHGDECWIYLNGVSVGKHWLRGNLNRLALTFRRPVVGVHNRTWGIVFDLVQCIIERNFCYATVDIRNAYQLIKSCLLDEKNNKVILILHSQGGIEGGLILDWLLCELPHDIIHKLEIYTFGCAANHFNNPHRTSASMAAASQKSSSTSGIDKAVRHIEHYAHDSEFVARWGVLSFTHLRNRYMGRVFICSGMGHLLNQHYLNRMFPLDTDSRVLENNKFMDQEVNFNGNDMARETWIRTLINGGNGNGSPRIEDMQSPVDTGAPRSRVRDFSRLWMYRNGGTPRD</sequence>
<evidence type="ECO:0000313" key="2">
    <source>
        <dbReference type="Proteomes" id="UP000799755"/>
    </source>
</evidence>
<dbReference type="Proteomes" id="UP000799755">
    <property type="component" value="Unassembled WGS sequence"/>
</dbReference>
<comment type="caution">
    <text evidence="1">The sequence shown here is derived from an EMBL/GenBank/DDBJ whole genome shotgun (WGS) entry which is preliminary data.</text>
</comment>
<keyword evidence="2" id="KW-1185">Reference proteome</keyword>
<dbReference type="EMBL" id="MU003517">
    <property type="protein sequence ID" value="KAF2468135.1"/>
    <property type="molecule type" value="Genomic_DNA"/>
</dbReference>
<gene>
    <name evidence="1" type="ORF">BDR25DRAFT_290743</name>
</gene>
<evidence type="ECO:0000313" key="1">
    <source>
        <dbReference type="EMBL" id="KAF2468135.1"/>
    </source>
</evidence>
<organism evidence="1 2">
    <name type="scientific">Lindgomyces ingoldianus</name>
    <dbReference type="NCBI Taxonomy" id="673940"/>
    <lineage>
        <taxon>Eukaryota</taxon>
        <taxon>Fungi</taxon>
        <taxon>Dikarya</taxon>
        <taxon>Ascomycota</taxon>
        <taxon>Pezizomycotina</taxon>
        <taxon>Dothideomycetes</taxon>
        <taxon>Pleosporomycetidae</taxon>
        <taxon>Pleosporales</taxon>
        <taxon>Lindgomycetaceae</taxon>
        <taxon>Lindgomyces</taxon>
    </lineage>
</organism>
<accession>A0ACB6QML3</accession>
<reference evidence="1" key="1">
    <citation type="journal article" date="2020" name="Stud. Mycol.">
        <title>101 Dothideomycetes genomes: a test case for predicting lifestyles and emergence of pathogens.</title>
        <authorList>
            <person name="Haridas S."/>
            <person name="Albert R."/>
            <person name="Binder M."/>
            <person name="Bloem J."/>
            <person name="Labutti K."/>
            <person name="Salamov A."/>
            <person name="Andreopoulos B."/>
            <person name="Baker S."/>
            <person name="Barry K."/>
            <person name="Bills G."/>
            <person name="Bluhm B."/>
            <person name="Cannon C."/>
            <person name="Castanera R."/>
            <person name="Culley D."/>
            <person name="Daum C."/>
            <person name="Ezra D."/>
            <person name="Gonzalez J."/>
            <person name="Henrissat B."/>
            <person name="Kuo A."/>
            <person name="Liang C."/>
            <person name="Lipzen A."/>
            <person name="Lutzoni F."/>
            <person name="Magnuson J."/>
            <person name="Mondo S."/>
            <person name="Nolan M."/>
            <person name="Ohm R."/>
            <person name="Pangilinan J."/>
            <person name="Park H.-J."/>
            <person name="Ramirez L."/>
            <person name="Alfaro M."/>
            <person name="Sun H."/>
            <person name="Tritt A."/>
            <person name="Yoshinaga Y."/>
            <person name="Zwiers L.-H."/>
            <person name="Turgeon B."/>
            <person name="Goodwin S."/>
            <person name="Spatafora J."/>
            <person name="Crous P."/>
            <person name="Grigoriev I."/>
        </authorList>
    </citation>
    <scope>NUCLEOTIDE SEQUENCE</scope>
    <source>
        <strain evidence="1">ATCC 200398</strain>
    </source>
</reference>
<proteinExistence type="predicted"/>